<keyword evidence="3" id="KW-1185">Reference proteome</keyword>
<dbReference type="EMBL" id="JAPDOB010000001">
    <property type="protein sequence ID" value="MCW3796591.1"/>
    <property type="molecule type" value="Genomic_DNA"/>
</dbReference>
<proteinExistence type="predicted"/>
<evidence type="ECO:0000313" key="2">
    <source>
        <dbReference type="EMBL" id="MCW3796591.1"/>
    </source>
</evidence>
<feature type="transmembrane region" description="Helical" evidence="1">
    <location>
        <begin position="88"/>
        <end position="110"/>
    </location>
</feature>
<reference evidence="2 3" key="1">
    <citation type="submission" date="2022-10" db="EMBL/GenBank/DDBJ databases">
        <title>Sphingomonas sp.</title>
        <authorList>
            <person name="Jin C."/>
        </authorList>
    </citation>
    <scope>NUCLEOTIDE SEQUENCE [LARGE SCALE GENOMIC DNA]</scope>
    <source>
        <strain evidence="2 3">BN140010</strain>
    </source>
</reference>
<dbReference type="Pfam" id="PF06210">
    <property type="entry name" value="DUF1003"/>
    <property type="match status" value="1"/>
</dbReference>
<evidence type="ECO:0000256" key="1">
    <source>
        <dbReference type="SAM" id="Phobius"/>
    </source>
</evidence>
<gene>
    <name evidence="2" type="ORF">OMW55_02045</name>
</gene>
<sequence length="184" mass="20370">MSRSTADFSRPTPTVHPSDGLAGALTRNIEALAERRRHEDERASTQDRLAQLITRFAGSMAFVYVHAAVIVGWILVNTGLTPFRPFDPTFVILATVASVEAIFISTFILISQNRAQAAADRRADLDLQISLLSEHEVTHLIKLVTQIADKLGIAEAGNPELRELQRTVAPEAVLERMEEVEEDR</sequence>
<keyword evidence="1" id="KW-0812">Transmembrane</keyword>
<accession>A0ABT3JC32</accession>
<keyword evidence="1" id="KW-1133">Transmembrane helix</keyword>
<protein>
    <submittedName>
        <fullName evidence="2">DUF1003 domain-containing protein</fullName>
    </submittedName>
</protein>
<dbReference type="RefSeq" id="WP_264880426.1">
    <property type="nucleotide sequence ID" value="NZ_JAPDOB010000001.1"/>
</dbReference>
<comment type="caution">
    <text evidence="2">The sequence shown here is derived from an EMBL/GenBank/DDBJ whole genome shotgun (WGS) entry which is preliminary data.</text>
</comment>
<dbReference type="InterPro" id="IPR010406">
    <property type="entry name" value="DUF1003"/>
</dbReference>
<dbReference type="Proteomes" id="UP001526246">
    <property type="component" value="Unassembled WGS sequence"/>
</dbReference>
<keyword evidence="1" id="KW-0472">Membrane</keyword>
<feature type="transmembrane region" description="Helical" evidence="1">
    <location>
        <begin position="52"/>
        <end position="76"/>
    </location>
</feature>
<evidence type="ECO:0000313" key="3">
    <source>
        <dbReference type="Proteomes" id="UP001526246"/>
    </source>
</evidence>
<dbReference type="PANTHER" id="PTHR41386:SF1">
    <property type="entry name" value="MEMBRANE PROTEIN"/>
    <property type="match status" value="1"/>
</dbReference>
<dbReference type="PANTHER" id="PTHR41386">
    <property type="entry name" value="INTEGRAL MEMBRANE PROTEIN-RELATED"/>
    <property type="match status" value="1"/>
</dbReference>
<name>A0ABT3JC32_9SPHN</name>
<organism evidence="2 3">
    <name type="scientific">Sphingomonas arvum</name>
    <dbReference type="NCBI Taxonomy" id="2992113"/>
    <lineage>
        <taxon>Bacteria</taxon>
        <taxon>Pseudomonadati</taxon>
        <taxon>Pseudomonadota</taxon>
        <taxon>Alphaproteobacteria</taxon>
        <taxon>Sphingomonadales</taxon>
        <taxon>Sphingomonadaceae</taxon>
        <taxon>Sphingomonas</taxon>
    </lineage>
</organism>